<protein>
    <submittedName>
        <fullName evidence="11">Histidine kinase</fullName>
    </submittedName>
</protein>
<dbReference type="PANTHER" id="PTHR24421">
    <property type="entry name" value="NITRATE/NITRITE SENSOR PROTEIN NARX-RELATED"/>
    <property type="match status" value="1"/>
</dbReference>
<evidence type="ECO:0000259" key="10">
    <source>
        <dbReference type="Pfam" id="PF07730"/>
    </source>
</evidence>
<dbReference type="EMBL" id="JAAIVB010000026">
    <property type="protein sequence ID" value="NEX61052.1"/>
    <property type="molecule type" value="Genomic_DNA"/>
</dbReference>
<keyword evidence="2" id="KW-1003">Cell membrane</keyword>
<dbReference type="SUPFAM" id="SSF55874">
    <property type="entry name" value="ATPase domain of HSP90 chaperone/DNA topoisomerase II/histidine kinase"/>
    <property type="match status" value="1"/>
</dbReference>
<dbReference type="GO" id="GO:0046983">
    <property type="term" value="F:protein dimerization activity"/>
    <property type="evidence" value="ECO:0007669"/>
    <property type="project" value="InterPro"/>
</dbReference>
<name>A0A6B3SRJ6_9BURK</name>
<reference evidence="11 12" key="1">
    <citation type="submission" date="2020-02" db="EMBL/GenBank/DDBJ databases">
        <authorList>
            <person name="Kim M.K."/>
        </authorList>
    </citation>
    <scope>NUCLEOTIDE SEQUENCE [LARGE SCALE GENOMIC DNA]</scope>
    <source>
        <strain evidence="11 12">17J57-3</strain>
    </source>
</reference>
<dbReference type="InterPro" id="IPR029016">
    <property type="entry name" value="GAF-like_dom_sf"/>
</dbReference>
<dbReference type="GO" id="GO:0000155">
    <property type="term" value="F:phosphorelay sensor kinase activity"/>
    <property type="evidence" value="ECO:0007669"/>
    <property type="project" value="InterPro"/>
</dbReference>
<evidence type="ECO:0000256" key="3">
    <source>
        <dbReference type="ARBA" id="ARBA00022679"/>
    </source>
</evidence>
<dbReference type="Gene3D" id="3.30.565.10">
    <property type="entry name" value="Histidine kinase-like ATPase, C-terminal domain"/>
    <property type="match status" value="1"/>
</dbReference>
<feature type="transmembrane region" description="Helical" evidence="9">
    <location>
        <begin position="97"/>
        <end position="123"/>
    </location>
</feature>
<keyword evidence="4 9" id="KW-0812">Transmembrane</keyword>
<evidence type="ECO:0000256" key="7">
    <source>
        <dbReference type="ARBA" id="ARBA00023012"/>
    </source>
</evidence>
<dbReference type="Pfam" id="PF07730">
    <property type="entry name" value="HisKA_3"/>
    <property type="match status" value="1"/>
</dbReference>
<evidence type="ECO:0000313" key="12">
    <source>
        <dbReference type="Proteomes" id="UP000482155"/>
    </source>
</evidence>
<dbReference type="Proteomes" id="UP000482155">
    <property type="component" value="Unassembled WGS sequence"/>
</dbReference>
<dbReference type="Gene3D" id="1.20.5.1930">
    <property type="match status" value="1"/>
</dbReference>
<dbReference type="Gene3D" id="3.30.450.40">
    <property type="match status" value="1"/>
</dbReference>
<organism evidence="11 12">
    <name type="scientific">Noviherbaspirillum galbum</name>
    <dbReference type="NCBI Taxonomy" id="2709383"/>
    <lineage>
        <taxon>Bacteria</taxon>
        <taxon>Pseudomonadati</taxon>
        <taxon>Pseudomonadota</taxon>
        <taxon>Betaproteobacteria</taxon>
        <taxon>Burkholderiales</taxon>
        <taxon>Oxalobacteraceae</taxon>
        <taxon>Noviherbaspirillum</taxon>
    </lineage>
</organism>
<keyword evidence="8 9" id="KW-0472">Membrane</keyword>
<evidence type="ECO:0000256" key="6">
    <source>
        <dbReference type="ARBA" id="ARBA00022989"/>
    </source>
</evidence>
<dbReference type="SUPFAM" id="SSF55781">
    <property type="entry name" value="GAF domain-like"/>
    <property type="match status" value="1"/>
</dbReference>
<evidence type="ECO:0000256" key="8">
    <source>
        <dbReference type="ARBA" id="ARBA00023136"/>
    </source>
</evidence>
<evidence type="ECO:0000256" key="5">
    <source>
        <dbReference type="ARBA" id="ARBA00022777"/>
    </source>
</evidence>
<feature type="transmembrane region" description="Helical" evidence="9">
    <location>
        <begin position="160"/>
        <end position="179"/>
    </location>
</feature>
<keyword evidence="6 9" id="KW-1133">Transmembrane helix</keyword>
<keyword evidence="5 11" id="KW-0418">Kinase</keyword>
<accession>A0A6B3SRJ6</accession>
<dbReference type="PANTHER" id="PTHR24421:SF37">
    <property type="entry name" value="SENSOR HISTIDINE KINASE NARS"/>
    <property type="match status" value="1"/>
</dbReference>
<feature type="transmembrane region" description="Helical" evidence="9">
    <location>
        <begin position="63"/>
        <end position="82"/>
    </location>
</feature>
<feature type="transmembrane region" description="Helical" evidence="9">
    <location>
        <begin position="32"/>
        <end position="51"/>
    </location>
</feature>
<evidence type="ECO:0000256" key="2">
    <source>
        <dbReference type="ARBA" id="ARBA00022475"/>
    </source>
</evidence>
<comment type="caution">
    <text evidence="11">The sequence shown here is derived from an EMBL/GenBank/DDBJ whole genome shotgun (WGS) entry which is preliminary data.</text>
</comment>
<sequence length="567" mass="61202">MPDTSTGSTLACECVDGERTLPAMRASQSDTAMVGMMRLVLATSMLMSVILDKTPDAAADWQRAVCAGYVAHAAALCLLAQFNRPLVQHRVVHWFDVAWFALIVGITGGAQSFFFLAFLFAILTSSFRWGFEEGGRITIASTVLFALPTLLLGAEPDYPSILMRSAFLLVLGYMSAYWGETKLELRRQLALLRDVSQLSNPRFGVDQTLDTVLARTRAFFQGSSCMLVVNDRNDGACSLRTVKEAQGGRPCAQQLDAPAGAPLLAPVDGMLVYSTSWLRARLGMPGSAFIQDAHTGKWTASDDAAVQHLADLLDARDYMCVPVAMRRGAGRLYVTGGGRHFGKADVSFLAHIAAQAFPVIENIELVDHMATEAAMQERKKIALDLHDTAIQPYVGLRLGLNALRRKATPDNPLIEDIDRLARMAAERVDDLRRYAGGVSGPAACEQSALSAALHRHAAQIKRFYGIDIAIQVDGDLKISDRLAAQALQLVSEGLSNICKHTAAQRGRISLRCLDGWLRIGIENDGAGREAKPFVPRSITERAAVLGGNASVTQGPDGAAAVQVDIPI</sequence>
<feature type="transmembrane region" description="Helical" evidence="9">
    <location>
        <begin position="135"/>
        <end position="154"/>
    </location>
</feature>
<gene>
    <name evidence="11" type="ORF">G3574_08180</name>
</gene>
<evidence type="ECO:0000313" key="11">
    <source>
        <dbReference type="EMBL" id="NEX61052.1"/>
    </source>
</evidence>
<dbReference type="RefSeq" id="WP_163961886.1">
    <property type="nucleotide sequence ID" value="NZ_JAAIVB010000026.1"/>
</dbReference>
<evidence type="ECO:0000256" key="4">
    <source>
        <dbReference type="ARBA" id="ARBA00022692"/>
    </source>
</evidence>
<dbReference type="InterPro" id="IPR050482">
    <property type="entry name" value="Sensor_HK_TwoCompSys"/>
</dbReference>
<keyword evidence="7" id="KW-0902">Two-component regulatory system</keyword>
<evidence type="ECO:0000256" key="1">
    <source>
        <dbReference type="ARBA" id="ARBA00004651"/>
    </source>
</evidence>
<comment type="subcellular location">
    <subcellularLocation>
        <location evidence="1">Cell membrane</location>
        <topology evidence="1">Multi-pass membrane protein</topology>
    </subcellularLocation>
</comment>
<dbReference type="GO" id="GO:0005886">
    <property type="term" value="C:plasma membrane"/>
    <property type="evidence" value="ECO:0007669"/>
    <property type="project" value="UniProtKB-SubCell"/>
</dbReference>
<dbReference type="InterPro" id="IPR011712">
    <property type="entry name" value="Sig_transdc_His_kin_sub3_dim/P"/>
</dbReference>
<proteinExistence type="predicted"/>
<keyword evidence="3" id="KW-0808">Transferase</keyword>
<feature type="domain" description="Signal transduction histidine kinase subgroup 3 dimerisation and phosphoacceptor" evidence="10">
    <location>
        <begin position="377"/>
        <end position="438"/>
    </location>
</feature>
<evidence type="ECO:0000256" key="9">
    <source>
        <dbReference type="SAM" id="Phobius"/>
    </source>
</evidence>
<dbReference type="InterPro" id="IPR036890">
    <property type="entry name" value="HATPase_C_sf"/>
</dbReference>
<keyword evidence="12" id="KW-1185">Reference proteome</keyword>
<dbReference type="AlphaFoldDB" id="A0A6B3SRJ6"/>